<dbReference type="RefSeq" id="WP_377241803.1">
    <property type="nucleotide sequence ID" value="NZ_JBHLXP010000001.1"/>
</dbReference>
<comment type="caution">
    <text evidence="2">The sequence shown here is derived from an EMBL/GenBank/DDBJ whole genome shotgun (WGS) entry which is preliminary data.</text>
</comment>
<dbReference type="Pfam" id="PF12514">
    <property type="entry name" value="DUF3718"/>
    <property type="match status" value="1"/>
</dbReference>
<dbReference type="EMBL" id="JBHLXP010000001">
    <property type="protein sequence ID" value="MFC0048015.1"/>
    <property type="molecule type" value="Genomic_DNA"/>
</dbReference>
<evidence type="ECO:0000313" key="3">
    <source>
        <dbReference type="Proteomes" id="UP001589813"/>
    </source>
</evidence>
<dbReference type="Proteomes" id="UP001589813">
    <property type="component" value="Unassembled WGS sequence"/>
</dbReference>
<proteinExistence type="predicted"/>
<sequence length="114" mass="12409">MRIFTFIVCCIVTSASVAAEPQYVAADSSMETALCISAATSDRLDFKQDLQHNRIRPAVVANKLQCNDQPVANFALQAGNTAVYQHLKQYVKGHVDIQDIAAVPGQSTVMVRGR</sequence>
<evidence type="ECO:0000313" key="2">
    <source>
        <dbReference type="EMBL" id="MFC0048015.1"/>
    </source>
</evidence>
<feature type="chain" id="PRO_5045179585" evidence="1">
    <location>
        <begin position="20"/>
        <end position="114"/>
    </location>
</feature>
<accession>A0ABV6BAX8</accession>
<keyword evidence="3" id="KW-1185">Reference proteome</keyword>
<keyword evidence="1" id="KW-0732">Signal</keyword>
<protein>
    <submittedName>
        <fullName evidence="2">DUF3718 domain-containing protein</fullName>
    </submittedName>
</protein>
<evidence type="ECO:0000256" key="1">
    <source>
        <dbReference type="SAM" id="SignalP"/>
    </source>
</evidence>
<name>A0ABV6BAX8_9GAMM</name>
<feature type="signal peptide" evidence="1">
    <location>
        <begin position="1"/>
        <end position="19"/>
    </location>
</feature>
<reference evidence="2 3" key="1">
    <citation type="submission" date="2024-09" db="EMBL/GenBank/DDBJ databases">
        <authorList>
            <person name="Sun Q."/>
            <person name="Mori K."/>
        </authorList>
    </citation>
    <scope>NUCLEOTIDE SEQUENCE [LARGE SCALE GENOMIC DNA]</scope>
    <source>
        <strain evidence="2 3">KCTC 23315</strain>
    </source>
</reference>
<organism evidence="2 3">
    <name type="scientific">Rheinheimera tilapiae</name>
    <dbReference type="NCBI Taxonomy" id="875043"/>
    <lineage>
        <taxon>Bacteria</taxon>
        <taxon>Pseudomonadati</taxon>
        <taxon>Pseudomonadota</taxon>
        <taxon>Gammaproteobacteria</taxon>
        <taxon>Chromatiales</taxon>
        <taxon>Chromatiaceae</taxon>
        <taxon>Rheinheimera</taxon>
    </lineage>
</organism>
<gene>
    <name evidence="2" type="ORF">ACFFJP_06910</name>
</gene>
<dbReference type="InterPro" id="IPR022193">
    <property type="entry name" value="DUF3718"/>
</dbReference>